<accession>A0A4D6LD09</accession>
<dbReference type="EMBL" id="CP039347">
    <property type="protein sequence ID" value="QCD86225.1"/>
    <property type="molecule type" value="Genomic_DNA"/>
</dbReference>
<dbReference type="Proteomes" id="UP000501690">
    <property type="component" value="Linkage Group LG3"/>
</dbReference>
<name>A0A4D6LD09_VIGUN</name>
<proteinExistence type="predicted"/>
<protein>
    <submittedName>
        <fullName evidence="2">Uncharacterized protein</fullName>
    </submittedName>
</protein>
<dbReference type="PANTHER" id="PTHR37743">
    <property type="entry name" value="ARM REPEAT SUPERFAMILY PROTEIN"/>
    <property type="match status" value="1"/>
</dbReference>
<evidence type="ECO:0000313" key="3">
    <source>
        <dbReference type="Proteomes" id="UP000501690"/>
    </source>
</evidence>
<feature type="transmembrane region" description="Helical" evidence="1">
    <location>
        <begin position="12"/>
        <end position="30"/>
    </location>
</feature>
<keyword evidence="3" id="KW-1185">Reference proteome</keyword>
<evidence type="ECO:0000256" key="1">
    <source>
        <dbReference type="SAM" id="Phobius"/>
    </source>
</evidence>
<keyword evidence="1" id="KW-0812">Transmembrane</keyword>
<keyword evidence="1" id="KW-1133">Transmembrane helix</keyword>
<organism evidence="2 3">
    <name type="scientific">Vigna unguiculata</name>
    <name type="common">Cowpea</name>
    <dbReference type="NCBI Taxonomy" id="3917"/>
    <lineage>
        <taxon>Eukaryota</taxon>
        <taxon>Viridiplantae</taxon>
        <taxon>Streptophyta</taxon>
        <taxon>Embryophyta</taxon>
        <taxon>Tracheophyta</taxon>
        <taxon>Spermatophyta</taxon>
        <taxon>Magnoliopsida</taxon>
        <taxon>eudicotyledons</taxon>
        <taxon>Gunneridae</taxon>
        <taxon>Pentapetalae</taxon>
        <taxon>rosids</taxon>
        <taxon>fabids</taxon>
        <taxon>Fabales</taxon>
        <taxon>Fabaceae</taxon>
        <taxon>Papilionoideae</taxon>
        <taxon>50 kb inversion clade</taxon>
        <taxon>NPAAA clade</taxon>
        <taxon>indigoferoid/millettioid clade</taxon>
        <taxon>Phaseoleae</taxon>
        <taxon>Vigna</taxon>
    </lineage>
</organism>
<gene>
    <name evidence="2" type="ORF">DEO72_LG3g746</name>
</gene>
<reference evidence="2 3" key="1">
    <citation type="submission" date="2019-04" db="EMBL/GenBank/DDBJ databases">
        <title>An improved genome assembly and genetic linkage map for asparagus bean, Vigna unguiculata ssp. sesquipedialis.</title>
        <authorList>
            <person name="Xia Q."/>
            <person name="Zhang R."/>
            <person name="Dong Y."/>
        </authorList>
    </citation>
    <scope>NUCLEOTIDE SEQUENCE [LARGE SCALE GENOMIC DNA]</scope>
    <source>
        <tissue evidence="2">Leaf</tissue>
    </source>
</reference>
<dbReference type="PANTHER" id="PTHR37743:SF1">
    <property type="entry name" value="ARM REPEAT SUPERFAMILY PROTEIN"/>
    <property type="match status" value="1"/>
</dbReference>
<evidence type="ECO:0000313" key="2">
    <source>
        <dbReference type="EMBL" id="QCD86225.1"/>
    </source>
</evidence>
<dbReference type="AlphaFoldDB" id="A0A4D6LD09"/>
<sequence>MTNLCFLLNWLFQYELLFQLLIEALVSIVARKHMHDHYLLLGWCLLIQNMVEFENFAHQSILVVSF</sequence>
<keyword evidence="1" id="KW-0472">Membrane</keyword>